<gene>
    <name evidence="2" type="ORF">PSON_ATCC_30995.1.T0220209</name>
</gene>
<evidence type="ECO:0000313" key="3">
    <source>
        <dbReference type="Proteomes" id="UP000692954"/>
    </source>
</evidence>
<feature type="domain" description="Transposase IS30-like HTH" evidence="1">
    <location>
        <begin position="13"/>
        <end position="50"/>
    </location>
</feature>
<dbReference type="EMBL" id="CAJJDN010000022">
    <property type="protein sequence ID" value="CAD8066972.1"/>
    <property type="molecule type" value="Genomic_DNA"/>
</dbReference>
<dbReference type="OrthoDB" id="301221at2759"/>
<reference evidence="2" key="1">
    <citation type="submission" date="2021-01" db="EMBL/GenBank/DDBJ databases">
        <authorList>
            <consortium name="Genoscope - CEA"/>
            <person name="William W."/>
        </authorList>
    </citation>
    <scope>NUCLEOTIDE SEQUENCE</scope>
</reference>
<sequence>MSIRRHPLKRSKKYDKLTDEDRSLIMELKQKGISCQEIAKQLNKNLKTIQSVQNYERKSEYKALKEAVTQYGIDQLFQNTSIFSMNDKELRKLVIKTVKNVMPPKNTTMFAHLIPLQKADSNKRRIIDQIVDSIFEIIQNNSKLGTLTDLSEPIISTSQDTIEVENSDYSNPTFNDGQEFSEDQNYEYLQERNPRIQNTYDYFYSNQEIIYQFENSFINSSNNNQFEKTIEEFSNLCFGY</sequence>
<dbReference type="Pfam" id="PF13936">
    <property type="entry name" value="HTH_38"/>
    <property type="match status" value="1"/>
</dbReference>
<dbReference type="InterPro" id="IPR025246">
    <property type="entry name" value="IS30-like_HTH"/>
</dbReference>
<evidence type="ECO:0000259" key="1">
    <source>
        <dbReference type="Pfam" id="PF13936"/>
    </source>
</evidence>
<evidence type="ECO:0000313" key="2">
    <source>
        <dbReference type="EMBL" id="CAD8066972.1"/>
    </source>
</evidence>
<accession>A0A8S1LL30</accession>
<dbReference type="AlphaFoldDB" id="A0A8S1LL30"/>
<keyword evidence="3" id="KW-1185">Reference proteome</keyword>
<dbReference type="Proteomes" id="UP000692954">
    <property type="component" value="Unassembled WGS sequence"/>
</dbReference>
<name>A0A8S1LL30_9CILI</name>
<comment type="caution">
    <text evidence="2">The sequence shown here is derived from an EMBL/GenBank/DDBJ whole genome shotgun (WGS) entry which is preliminary data.</text>
</comment>
<proteinExistence type="predicted"/>
<protein>
    <recommendedName>
        <fullName evidence="1">Transposase IS30-like HTH domain-containing protein</fullName>
    </recommendedName>
</protein>
<organism evidence="2 3">
    <name type="scientific">Paramecium sonneborni</name>
    <dbReference type="NCBI Taxonomy" id="65129"/>
    <lineage>
        <taxon>Eukaryota</taxon>
        <taxon>Sar</taxon>
        <taxon>Alveolata</taxon>
        <taxon>Ciliophora</taxon>
        <taxon>Intramacronucleata</taxon>
        <taxon>Oligohymenophorea</taxon>
        <taxon>Peniculida</taxon>
        <taxon>Parameciidae</taxon>
        <taxon>Paramecium</taxon>
    </lineage>
</organism>